<proteinExistence type="predicted"/>
<gene>
    <name evidence="2" type="ORF">COX06_00750</name>
</gene>
<organism evidence="2 3">
    <name type="scientific">Candidatus Zambryskibacteria bacterium CG22_combo_CG10-13_8_21_14_all_42_17</name>
    <dbReference type="NCBI Taxonomy" id="1975118"/>
    <lineage>
        <taxon>Bacteria</taxon>
        <taxon>Candidatus Zambryskiibacteriota</taxon>
    </lineage>
</organism>
<dbReference type="Proteomes" id="UP000229794">
    <property type="component" value="Unassembled WGS sequence"/>
</dbReference>
<feature type="domain" description="Methyltransferase type 11" evidence="1">
    <location>
        <begin position="29"/>
        <end position="116"/>
    </location>
</feature>
<dbReference type="AlphaFoldDB" id="A0A2H0BE32"/>
<dbReference type="InterPro" id="IPR029063">
    <property type="entry name" value="SAM-dependent_MTases_sf"/>
</dbReference>
<evidence type="ECO:0000313" key="2">
    <source>
        <dbReference type="EMBL" id="PIP55891.1"/>
    </source>
</evidence>
<dbReference type="InterPro" id="IPR013216">
    <property type="entry name" value="Methyltransf_11"/>
</dbReference>
<accession>A0A2H0BE32</accession>
<name>A0A2H0BE32_9BACT</name>
<evidence type="ECO:0000259" key="1">
    <source>
        <dbReference type="Pfam" id="PF08241"/>
    </source>
</evidence>
<reference evidence="2 3" key="1">
    <citation type="submission" date="2017-09" db="EMBL/GenBank/DDBJ databases">
        <title>Depth-based differentiation of microbial function through sediment-hosted aquifers and enrichment of novel symbionts in the deep terrestrial subsurface.</title>
        <authorList>
            <person name="Probst A.J."/>
            <person name="Ladd B."/>
            <person name="Jarett J.K."/>
            <person name="Geller-Mcgrath D.E."/>
            <person name="Sieber C.M."/>
            <person name="Emerson J.B."/>
            <person name="Anantharaman K."/>
            <person name="Thomas B.C."/>
            <person name="Malmstrom R."/>
            <person name="Stieglmeier M."/>
            <person name="Klingl A."/>
            <person name="Woyke T."/>
            <person name="Ryan C.M."/>
            <person name="Banfield J.F."/>
        </authorList>
    </citation>
    <scope>NUCLEOTIDE SEQUENCE [LARGE SCALE GENOMIC DNA]</scope>
    <source>
        <strain evidence="2">CG22_combo_CG10-13_8_21_14_all_42_17</strain>
    </source>
</reference>
<dbReference type="Gene3D" id="3.40.50.150">
    <property type="entry name" value="Vaccinia Virus protein VP39"/>
    <property type="match status" value="1"/>
</dbReference>
<dbReference type="GO" id="GO:0008757">
    <property type="term" value="F:S-adenosylmethionine-dependent methyltransferase activity"/>
    <property type="evidence" value="ECO:0007669"/>
    <property type="project" value="InterPro"/>
</dbReference>
<comment type="caution">
    <text evidence="2">The sequence shown here is derived from an EMBL/GenBank/DDBJ whole genome shotgun (WGS) entry which is preliminary data.</text>
</comment>
<dbReference type="EMBL" id="PCST01000010">
    <property type="protein sequence ID" value="PIP55891.1"/>
    <property type="molecule type" value="Genomic_DNA"/>
</dbReference>
<dbReference type="CDD" id="cd02440">
    <property type="entry name" value="AdoMet_MTases"/>
    <property type="match status" value="1"/>
</dbReference>
<evidence type="ECO:0000313" key="3">
    <source>
        <dbReference type="Proteomes" id="UP000229794"/>
    </source>
</evidence>
<protein>
    <recommendedName>
        <fullName evidence="1">Methyltransferase type 11 domain-containing protein</fullName>
    </recommendedName>
</protein>
<dbReference type="Pfam" id="PF08241">
    <property type="entry name" value="Methyltransf_11"/>
    <property type="match status" value="1"/>
</dbReference>
<dbReference type="SUPFAM" id="SSF53335">
    <property type="entry name" value="S-adenosyl-L-methionine-dependent methyltransferases"/>
    <property type="match status" value="1"/>
</dbReference>
<sequence>MINMKNRKFHLKEILRVALPKYCRGKVADVGAGHAKYSGMIRAHCDSYTSIDNLSSEYEYGDNQFRPDVIADVLSMPFEKDEFDTVVCTEVLEHVEDPFQLFNEIARILKPEGYALVSSGWMAPYHREPKDYWRFTIDAYKVLCKRSGLEFIESYRKGGFFTVILYFINRNILLNASKYRSLNKIWARLNKILEVTTEKMDGWVKTEDTIGHLIVAKKSYNGTSKDE</sequence>